<name>A0A841NFB7_9FLAO</name>
<reference evidence="1 2" key="1">
    <citation type="submission" date="2020-08" db="EMBL/GenBank/DDBJ databases">
        <title>Functional genomics of gut bacteria from endangered species of beetles.</title>
        <authorList>
            <person name="Carlos-Shanley C."/>
        </authorList>
    </citation>
    <scope>NUCLEOTIDE SEQUENCE [LARGE SCALE GENOMIC DNA]</scope>
    <source>
        <strain evidence="1 2">S00136</strain>
    </source>
</reference>
<evidence type="ECO:0008006" key="3">
    <source>
        <dbReference type="Google" id="ProtNLM"/>
    </source>
</evidence>
<keyword evidence="2" id="KW-1185">Reference proteome</keyword>
<dbReference type="Proteomes" id="UP000589738">
    <property type="component" value="Unassembled WGS sequence"/>
</dbReference>
<dbReference type="RefSeq" id="WP_184158313.1">
    <property type="nucleotide sequence ID" value="NZ_JACHLC010000001.1"/>
</dbReference>
<dbReference type="EMBL" id="JACHLC010000001">
    <property type="protein sequence ID" value="MBB6370742.1"/>
    <property type="molecule type" value="Genomic_DNA"/>
</dbReference>
<dbReference type="AlphaFoldDB" id="A0A841NFB7"/>
<evidence type="ECO:0000313" key="1">
    <source>
        <dbReference type="EMBL" id="MBB6370742.1"/>
    </source>
</evidence>
<comment type="caution">
    <text evidence="1">The sequence shown here is derived from an EMBL/GenBank/DDBJ whole genome shotgun (WGS) entry which is preliminary data.</text>
</comment>
<evidence type="ECO:0000313" key="2">
    <source>
        <dbReference type="Proteomes" id="UP000589738"/>
    </source>
</evidence>
<organism evidence="1 2">
    <name type="scientific">Chryseobacterium shigense</name>
    <dbReference type="NCBI Taxonomy" id="297244"/>
    <lineage>
        <taxon>Bacteria</taxon>
        <taxon>Pseudomonadati</taxon>
        <taxon>Bacteroidota</taxon>
        <taxon>Flavobacteriia</taxon>
        <taxon>Flavobacteriales</taxon>
        <taxon>Weeksellaceae</taxon>
        <taxon>Chryseobacterium group</taxon>
        <taxon>Chryseobacterium</taxon>
    </lineage>
</organism>
<sequence>MKNFFYTALFLFPSLIYCQITFESGYIINESGEKLNVLLKNHDWKNSPNSIEYKLTENGKAINLQTLSIKEFSVGNIKYIKAKVMIDRSSDNIQNLSETKEFNSKEETLLLKTLTEGKINLYRYSDGAVTRFFYKREDSENIIPLEYKEYLAYDRVAKNEKYKNQLKQEFSDNTKITDTDIRKLIYKENDLKKIFSLYNGSNIISNESKSKNFHIYLKPGIGFSNYKIFPLANDNSISEYKKTGILYRFSVELEYVLNFNKGKWAVITEPSFQMVNMPDNNYNRRNFEIKYSSLQIPLGVKYSMFLNQKSKFYLSASLYYDMILNKDVYNVDNSSVKAQGRTYQSFAAGYNYDKFGIELKWGAIPYFSSVYYGQPKDIKMNGFNVSASYKLF</sequence>
<gene>
    <name evidence="1" type="ORF">HNP36_001795</name>
</gene>
<accession>A0A841NFB7</accession>
<protein>
    <recommendedName>
        <fullName evidence="3">Outer membrane protein beta-barrel domain-containing protein</fullName>
    </recommendedName>
</protein>
<proteinExistence type="predicted"/>